<name>A0A6I2R6S2_FLAPL</name>
<sequence length="441" mass="49081">MADSILKFPDRLRIEGVMAKGYGIICKYPMQDTDLDIAAKAVYSLLCALAGDDHSVFPSRYKIVSWLNVGRNKYNAGMRQLRDQGYILVEQVKGAGSRFAHNSYTIVSNPKKFAEQKYDSDGGALTFGFTGLKGAGYGLLPRMVMFDQRLSCTAKVIYAYLASYSGAGQVSFPKVAVICRHLGLSENSFRKHMKQLVDTNYISRVQRHINGRLASNSYHLNDCPDTAAADKGRTIVVQYPKNSATVQSPKIEAAENQPTGKQSTDIQPTAEQATENQSAGFQSAVPEATTIISSLNNIPLSNNPSINRRHHWTDGMTLQEIEESIGEGLELELYTPEMKTSFGITMSDAAIQQFIGIIAGYIYSRKPELKVRGRTYTRDEVICRLMGLSLEEYQAVYEQVSRVNTPIKDRRKYILASLVTIREDLDLAVEMDVQRDFGQSS</sequence>
<evidence type="ECO:0000313" key="2">
    <source>
        <dbReference type="EMBL" id="MSB21985.1"/>
    </source>
</evidence>
<protein>
    <recommendedName>
        <fullName evidence="4">Helix-turn-helix domain-containing protein</fullName>
    </recommendedName>
</protein>
<dbReference type="RefSeq" id="WP_172698044.1">
    <property type="nucleotide sequence ID" value="NZ_JAQLWY010000025.1"/>
</dbReference>
<comment type="caution">
    <text evidence="2">The sequence shown here is derived from an EMBL/GenBank/DDBJ whole genome shotgun (WGS) entry which is preliminary data.</text>
</comment>
<organism evidence="2 3">
    <name type="scientific">Flavonifractor plautii</name>
    <name type="common">Fusobacterium plautii</name>
    <dbReference type="NCBI Taxonomy" id="292800"/>
    <lineage>
        <taxon>Bacteria</taxon>
        <taxon>Bacillati</taxon>
        <taxon>Bacillota</taxon>
        <taxon>Clostridia</taxon>
        <taxon>Eubacteriales</taxon>
        <taxon>Oscillospiraceae</taxon>
        <taxon>Flavonifractor</taxon>
    </lineage>
</organism>
<dbReference type="InterPro" id="IPR036388">
    <property type="entry name" value="WH-like_DNA-bd_sf"/>
</dbReference>
<feature type="compositionally biased region" description="Polar residues" evidence="1">
    <location>
        <begin position="256"/>
        <end position="280"/>
    </location>
</feature>
<dbReference type="Gene3D" id="1.10.10.10">
    <property type="entry name" value="Winged helix-like DNA-binding domain superfamily/Winged helix DNA-binding domain"/>
    <property type="match status" value="1"/>
</dbReference>
<evidence type="ECO:0000313" key="3">
    <source>
        <dbReference type="Proteomes" id="UP000434475"/>
    </source>
</evidence>
<reference evidence="2 3" key="1">
    <citation type="journal article" date="2019" name="Nat. Med.">
        <title>A library of human gut bacterial isolates paired with longitudinal multiomics data enables mechanistic microbiome research.</title>
        <authorList>
            <person name="Poyet M."/>
            <person name="Groussin M."/>
            <person name="Gibbons S.M."/>
            <person name="Avila-Pacheco J."/>
            <person name="Jiang X."/>
            <person name="Kearney S.M."/>
            <person name="Perrotta A.R."/>
            <person name="Berdy B."/>
            <person name="Zhao S."/>
            <person name="Lieberman T.D."/>
            <person name="Swanson P.K."/>
            <person name="Smith M."/>
            <person name="Roesemann S."/>
            <person name="Alexander J.E."/>
            <person name="Rich S.A."/>
            <person name="Livny J."/>
            <person name="Vlamakis H."/>
            <person name="Clish C."/>
            <person name="Bullock K."/>
            <person name="Deik A."/>
            <person name="Scott J."/>
            <person name="Pierce K.A."/>
            <person name="Xavier R.J."/>
            <person name="Alm E.J."/>
        </authorList>
    </citation>
    <scope>NUCLEOTIDE SEQUENCE [LARGE SCALE GENOMIC DNA]</scope>
    <source>
        <strain evidence="2 3">BIOML-A2</strain>
    </source>
</reference>
<proteinExistence type="predicted"/>
<dbReference type="AlphaFoldDB" id="A0A6I2R6S2"/>
<evidence type="ECO:0008006" key="4">
    <source>
        <dbReference type="Google" id="ProtNLM"/>
    </source>
</evidence>
<evidence type="ECO:0000256" key="1">
    <source>
        <dbReference type="SAM" id="MobiDB-lite"/>
    </source>
</evidence>
<gene>
    <name evidence="2" type="ORF">GKE97_21140</name>
</gene>
<dbReference type="Pfam" id="PF13730">
    <property type="entry name" value="HTH_36"/>
    <property type="match status" value="1"/>
</dbReference>
<feature type="region of interest" description="Disordered" evidence="1">
    <location>
        <begin position="246"/>
        <end position="280"/>
    </location>
</feature>
<accession>A0A6I2R6S2</accession>
<dbReference type="EMBL" id="WKPR01000030">
    <property type="protein sequence ID" value="MSB21985.1"/>
    <property type="molecule type" value="Genomic_DNA"/>
</dbReference>
<dbReference type="Proteomes" id="UP000434475">
    <property type="component" value="Unassembled WGS sequence"/>
</dbReference>